<dbReference type="InterPro" id="IPR000871">
    <property type="entry name" value="Beta-lactam_class-A"/>
</dbReference>
<keyword evidence="2" id="KW-0472">Membrane</keyword>
<protein>
    <submittedName>
        <fullName evidence="5">Beta-lactamase class A</fullName>
    </submittedName>
</protein>
<evidence type="ECO:0000256" key="1">
    <source>
        <dbReference type="SAM" id="MobiDB-lite"/>
    </source>
</evidence>
<evidence type="ECO:0000259" key="4">
    <source>
        <dbReference type="Pfam" id="PF13354"/>
    </source>
</evidence>
<proteinExistence type="predicted"/>
<gene>
    <name evidence="5" type="ORF">CLV54_2473</name>
</gene>
<dbReference type="PANTHER" id="PTHR35333:SF3">
    <property type="entry name" value="BETA-LACTAMASE-TYPE TRANSPEPTIDASE FOLD CONTAINING PROTEIN"/>
    <property type="match status" value="1"/>
</dbReference>
<evidence type="ECO:0000313" key="5">
    <source>
        <dbReference type="EMBL" id="PJJ61528.1"/>
    </source>
</evidence>
<reference evidence="5 6" key="1">
    <citation type="submission" date="2017-11" db="EMBL/GenBank/DDBJ databases">
        <title>Genomic Encyclopedia of Archaeal and Bacterial Type Strains, Phase II (KMG-II): From Individual Species to Whole Genera.</title>
        <authorList>
            <person name="Goeker M."/>
        </authorList>
    </citation>
    <scope>NUCLEOTIDE SEQUENCE [LARGE SCALE GENOMIC DNA]</scope>
    <source>
        <strain evidence="5 6">DSM 25625</strain>
    </source>
</reference>
<feature type="region of interest" description="Disordered" evidence="1">
    <location>
        <begin position="313"/>
        <end position="344"/>
    </location>
</feature>
<dbReference type="Pfam" id="PF13354">
    <property type="entry name" value="Beta-lactamase2"/>
    <property type="match status" value="1"/>
</dbReference>
<dbReference type="AlphaFoldDB" id="A0A2M9BU93"/>
<dbReference type="InterPro" id="IPR045155">
    <property type="entry name" value="Beta-lactam_cat"/>
</dbReference>
<evidence type="ECO:0000313" key="6">
    <source>
        <dbReference type="Proteomes" id="UP000230161"/>
    </source>
</evidence>
<dbReference type="GO" id="GO:0030655">
    <property type="term" value="P:beta-lactam antibiotic catabolic process"/>
    <property type="evidence" value="ECO:0007669"/>
    <property type="project" value="InterPro"/>
</dbReference>
<feature type="signal peptide" evidence="3">
    <location>
        <begin position="1"/>
        <end position="34"/>
    </location>
</feature>
<accession>A0A2M9BU93</accession>
<feature type="transmembrane region" description="Helical" evidence="2">
    <location>
        <begin position="355"/>
        <end position="376"/>
    </location>
</feature>
<feature type="compositionally biased region" description="Acidic residues" evidence="1">
    <location>
        <begin position="331"/>
        <end position="341"/>
    </location>
</feature>
<organism evidence="5 6">
    <name type="scientific">Compostimonas suwonensis</name>
    <dbReference type="NCBI Taxonomy" id="1048394"/>
    <lineage>
        <taxon>Bacteria</taxon>
        <taxon>Bacillati</taxon>
        <taxon>Actinomycetota</taxon>
        <taxon>Actinomycetes</taxon>
        <taxon>Micrococcales</taxon>
        <taxon>Microbacteriaceae</taxon>
        <taxon>Compostimonas</taxon>
    </lineage>
</organism>
<keyword evidence="6" id="KW-1185">Reference proteome</keyword>
<keyword evidence="2" id="KW-0812">Transmembrane</keyword>
<dbReference type="SUPFAM" id="SSF56601">
    <property type="entry name" value="beta-lactamase/transpeptidase-like"/>
    <property type="match status" value="1"/>
</dbReference>
<dbReference type="GO" id="GO:0008800">
    <property type="term" value="F:beta-lactamase activity"/>
    <property type="evidence" value="ECO:0007669"/>
    <property type="project" value="InterPro"/>
</dbReference>
<name>A0A2M9BU93_9MICO</name>
<dbReference type="EMBL" id="PGFB01000004">
    <property type="protein sequence ID" value="PJJ61528.1"/>
    <property type="molecule type" value="Genomic_DNA"/>
</dbReference>
<dbReference type="GO" id="GO:0046677">
    <property type="term" value="P:response to antibiotic"/>
    <property type="evidence" value="ECO:0007669"/>
    <property type="project" value="InterPro"/>
</dbReference>
<sequence>MDTTTPSRRRLGLLTVGTAVLAGSLVLATSPAYAADPTPEQAWAEMTAQLDALVAEAQADGVRMGVSVTDLSGSYGDASVTVGSEEQYKAASLIKLPLLGLLMDDADHGTLSLDESITIPAGDDNIVGGSGTLRDRAFPLDITVRELMELMVQISDNTATNVLIDRAGGFDAVNEYIAALGYEQMWLGRKMIHPALPPLQENWLNSEEVTDLLTKFYKHEILSPASSEHIIDLMKGQLVDTKFGAVIPREVLANKTGELGDVTHDSGIILVPGREVALAATTAFDPSRPRTEVDLYVQRAATIVYEFVQQPLAEEPVPSEEPTTAPTEAPVVEDPDAAEDAADGKRLAATGVEPALLAAGGLGVVLVALGAVALTARRRSRA</sequence>
<feature type="chain" id="PRO_5014754096" evidence="3">
    <location>
        <begin position="35"/>
        <end position="382"/>
    </location>
</feature>
<comment type="caution">
    <text evidence="5">The sequence shown here is derived from an EMBL/GenBank/DDBJ whole genome shotgun (WGS) entry which is preliminary data.</text>
</comment>
<dbReference type="Gene3D" id="3.40.710.10">
    <property type="entry name" value="DD-peptidase/beta-lactamase superfamily"/>
    <property type="match status" value="1"/>
</dbReference>
<keyword evidence="3" id="KW-0732">Signal</keyword>
<dbReference type="InterPro" id="IPR012338">
    <property type="entry name" value="Beta-lactam/transpept-like"/>
</dbReference>
<dbReference type="Proteomes" id="UP000230161">
    <property type="component" value="Unassembled WGS sequence"/>
</dbReference>
<dbReference type="RefSeq" id="WP_100345258.1">
    <property type="nucleotide sequence ID" value="NZ_PGFB01000004.1"/>
</dbReference>
<dbReference type="OrthoDB" id="3174977at2"/>
<evidence type="ECO:0000256" key="2">
    <source>
        <dbReference type="SAM" id="Phobius"/>
    </source>
</evidence>
<evidence type="ECO:0000256" key="3">
    <source>
        <dbReference type="SAM" id="SignalP"/>
    </source>
</evidence>
<keyword evidence="2" id="KW-1133">Transmembrane helix</keyword>
<feature type="domain" description="Beta-lactamase class A catalytic" evidence="4">
    <location>
        <begin position="65"/>
        <end position="282"/>
    </location>
</feature>
<dbReference type="PANTHER" id="PTHR35333">
    <property type="entry name" value="BETA-LACTAMASE"/>
    <property type="match status" value="1"/>
</dbReference>